<dbReference type="InterPro" id="IPR001584">
    <property type="entry name" value="Integrase_cat-core"/>
</dbReference>
<dbReference type="InterPro" id="IPR012337">
    <property type="entry name" value="RNaseH-like_sf"/>
</dbReference>
<feature type="compositionally biased region" description="Basic residues" evidence="1">
    <location>
        <begin position="324"/>
        <end position="348"/>
    </location>
</feature>
<dbReference type="EMBL" id="JBHSPX010000004">
    <property type="protein sequence ID" value="MFC6064336.1"/>
    <property type="molecule type" value="Genomic_DNA"/>
</dbReference>
<feature type="domain" description="Integrase catalytic" evidence="2">
    <location>
        <begin position="273"/>
        <end position="531"/>
    </location>
</feature>
<comment type="caution">
    <text evidence="3">The sequence shown here is derived from an EMBL/GenBank/DDBJ whole genome shotgun (WGS) entry which is preliminary data.</text>
</comment>
<sequence length="776" mass="85612">MSTAAARPQEACPHRGVLALGDLITWQNRRWTVTALSGASLRLSPESGGGCPVLVLMDALVKDGFTPLPDRDALPAATVPPLDLLEAVAPEVAKKAHDWERHIIEVHTGRLPETPEYAPPRAAYDPARHTLVERYQAKAAELSAAWGRPVSAKTVERHRLRWKRRGVWGLVDQRRIRIGARYGRVDVRVVKVLSELLAPRRLPPAADGTVLRRRLTAELVRRYKREARELNPSRPTFYRLLAKMGVRLVPLRAPRGSPLDAAGRPRPPYTRTVALAPGAVVQIDASGLDITVLGDDGRPTAAEFLVMVDVATRSILAALIRPKTPGRRRSTKGRKPGRRGRRNARSKGRAVKAVDATLLLAQALEPKPVRAHWPARARLEHSDLPHATLLAADPQLAGTAARPLIMPSLIVADNALVFSANAFTAACSYLGISPRPARKGTATDKGLVERSIKSMKTLFCQHVHGHTVREPDGRLRRGGDGQPLWTLPEINDLLQQWIAVGWQQRPHDELRDPLFPAHPPLTPNQMYAGFVPSEGYLPIQLSDVDRLNLLPCQWRTVTHQGIELNNRHYEAEELREYRGVPSPLRGQHRGKWPVHHNPYRPERVWLRDPYLEKDDPRAWVPADFIFRDRIHGDWTEYQWDQARAELREETGGSAQEEESARRTNEILNRAEQGPLTAQPEYPAGLAPAPRLPGPEPVDPYKGQPPVDPAEVRALPVTAAAGEDLFAGPLTAPPSSPPAAGSDGGEEAEWAAAVQPLPTAGDAAEVFFPTLTSRTTA</sequence>
<dbReference type="PROSITE" id="PS50994">
    <property type="entry name" value="INTEGRASE"/>
    <property type="match status" value="1"/>
</dbReference>
<dbReference type="Pfam" id="PF09299">
    <property type="entry name" value="Mu-transpos_C"/>
    <property type="match status" value="1"/>
</dbReference>
<evidence type="ECO:0000313" key="4">
    <source>
        <dbReference type="Proteomes" id="UP001596139"/>
    </source>
</evidence>
<accession>A0ABW1MKH7</accession>
<evidence type="ECO:0000313" key="3">
    <source>
        <dbReference type="EMBL" id="MFC6064336.1"/>
    </source>
</evidence>
<evidence type="ECO:0000259" key="2">
    <source>
        <dbReference type="PROSITE" id="PS50994"/>
    </source>
</evidence>
<keyword evidence="4" id="KW-1185">Reference proteome</keyword>
<dbReference type="RefSeq" id="WP_051862624.1">
    <property type="nucleotide sequence ID" value="NZ_JBHSPX010000004.1"/>
</dbReference>
<reference evidence="4" key="1">
    <citation type="journal article" date="2019" name="Int. J. Syst. Evol. Microbiol.">
        <title>The Global Catalogue of Microorganisms (GCM) 10K type strain sequencing project: providing services to taxonomists for standard genome sequencing and annotation.</title>
        <authorList>
            <consortium name="The Broad Institute Genomics Platform"/>
            <consortium name="The Broad Institute Genome Sequencing Center for Infectious Disease"/>
            <person name="Wu L."/>
            <person name="Ma J."/>
        </authorList>
    </citation>
    <scope>NUCLEOTIDE SEQUENCE [LARGE SCALE GENOMIC DNA]</scope>
    <source>
        <strain evidence="4">CGMCC 1.15180</strain>
    </source>
</reference>
<feature type="region of interest" description="Disordered" evidence="1">
    <location>
        <begin position="321"/>
        <end position="348"/>
    </location>
</feature>
<evidence type="ECO:0000256" key="1">
    <source>
        <dbReference type="SAM" id="MobiDB-lite"/>
    </source>
</evidence>
<dbReference type="Proteomes" id="UP001596139">
    <property type="component" value="Unassembled WGS sequence"/>
</dbReference>
<protein>
    <submittedName>
        <fullName evidence="3">Mu transposase C-terminal domain-containing protein</fullName>
    </submittedName>
</protein>
<gene>
    <name evidence="3" type="ORF">ACFP4F_17535</name>
</gene>
<proteinExistence type="predicted"/>
<feature type="region of interest" description="Disordered" evidence="1">
    <location>
        <begin position="671"/>
        <end position="708"/>
    </location>
</feature>
<organism evidence="3 4">
    <name type="scientific">Streptomyces ochraceiscleroticus</name>
    <dbReference type="NCBI Taxonomy" id="47761"/>
    <lineage>
        <taxon>Bacteria</taxon>
        <taxon>Bacillati</taxon>
        <taxon>Actinomycetota</taxon>
        <taxon>Actinomycetes</taxon>
        <taxon>Kitasatosporales</taxon>
        <taxon>Streptomycetaceae</taxon>
        <taxon>Streptomyces</taxon>
    </lineage>
</organism>
<dbReference type="InterPro" id="IPR015378">
    <property type="entry name" value="Transposase-like_Mu_C"/>
</dbReference>
<dbReference type="Gene3D" id="3.30.420.10">
    <property type="entry name" value="Ribonuclease H-like superfamily/Ribonuclease H"/>
    <property type="match status" value="2"/>
</dbReference>
<dbReference type="SUPFAM" id="SSF53098">
    <property type="entry name" value="Ribonuclease H-like"/>
    <property type="match status" value="1"/>
</dbReference>
<name>A0ABW1MKH7_9ACTN</name>
<dbReference type="InterPro" id="IPR036397">
    <property type="entry name" value="RNaseH_sf"/>
</dbReference>
<feature type="region of interest" description="Disordered" evidence="1">
    <location>
        <begin position="723"/>
        <end position="760"/>
    </location>
</feature>